<dbReference type="EMBL" id="JARCJK010000001">
    <property type="protein sequence ID" value="MDE4164852.1"/>
    <property type="molecule type" value="Genomic_DNA"/>
</dbReference>
<keyword evidence="1" id="KW-0472">Membrane</keyword>
<gene>
    <name evidence="2" type="ORF">PXK24_04055</name>
</gene>
<accession>A0ABD4X5R2</accession>
<proteinExistence type="predicted"/>
<keyword evidence="1" id="KW-0812">Transmembrane</keyword>
<sequence length="136" mass="15073">MLLQMLGVALLLCAAGLWMMNAEMMHPGDKVIRVGVCVVFFFLGMVLLTIRPLRPGTEVCFDPVRRELRVLRTNSQGAVRIILRRRYDSLGAARLTSATVQLFEADGSLLFEVPLSTVQSRSLLRDQLSGSVPLLT</sequence>
<evidence type="ECO:0000313" key="2">
    <source>
        <dbReference type="EMBL" id="MDE4164852.1"/>
    </source>
</evidence>
<dbReference type="Proteomes" id="UP001218364">
    <property type="component" value="Unassembled WGS sequence"/>
</dbReference>
<feature type="transmembrane region" description="Helical" evidence="1">
    <location>
        <begin position="32"/>
        <end position="50"/>
    </location>
</feature>
<keyword evidence="1" id="KW-1133">Transmembrane helix</keyword>
<dbReference type="AlphaFoldDB" id="A0ABD4X5R2"/>
<evidence type="ECO:0000313" key="3">
    <source>
        <dbReference type="Proteomes" id="UP001218364"/>
    </source>
</evidence>
<name>A0ABD4X5R2_9RHOB</name>
<organism evidence="2 3">
    <name type="scientific">Phaeobacter gallaeciensis</name>
    <dbReference type="NCBI Taxonomy" id="60890"/>
    <lineage>
        <taxon>Bacteria</taxon>
        <taxon>Pseudomonadati</taxon>
        <taxon>Pseudomonadota</taxon>
        <taxon>Alphaproteobacteria</taxon>
        <taxon>Rhodobacterales</taxon>
        <taxon>Roseobacteraceae</taxon>
        <taxon>Phaeobacter</taxon>
    </lineage>
</organism>
<reference evidence="2 3" key="1">
    <citation type="submission" date="2023-02" db="EMBL/GenBank/DDBJ databases">
        <title>Population genomics of bacteria associated with diatom.</title>
        <authorList>
            <person name="Xie J."/>
            <person name="Wang H."/>
        </authorList>
    </citation>
    <scope>NUCLEOTIDE SEQUENCE [LARGE SCALE GENOMIC DNA]</scope>
    <source>
        <strain evidence="2 3">PT47_8</strain>
    </source>
</reference>
<protein>
    <submittedName>
        <fullName evidence="2">Uncharacterized protein</fullName>
    </submittedName>
</protein>
<evidence type="ECO:0000256" key="1">
    <source>
        <dbReference type="SAM" id="Phobius"/>
    </source>
</evidence>
<comment type="caution">
    <text evidence="2">The sequence shown here is derived from an EMBL/GenBank/DDBJ whole genome shotgun (WGS) entry which is preliminary data.</text>
</comment>